<keyword evidence="4" id="KW-1185">Reference proteome</keyword>
<dbReference type="Pfam" id="PF01425">
    <property type="entry name" value="Amidase"/>
    <property type="match status" value="2"/>
</dbReference>
<organism evidence="3 4">
    <name type="scientific">Albimonas pacifica</name>
    <dbReference type="NCBI Taxonomy" id="1114924"/>
    <lineage>
        <taxon>Bacteria</taxon>
        <taxon>Pseudomonadati</taxon>
        <taxon>Pseudomonadota</taxon>
        <taxon>Alphaproteobacteria</taxon>
        <taxon>Rhodobacterales</taxon>
        <taxon>Paracoccaceae</taxon>
        <taxon>Albimonas</taxon>
    </lineage>
</organism>
<reference evidence="3 4" key="1">
    <citation type="submission" date="2016-10" db="EMBL/GenBank/DDBJ databases">
        <authorList>
            <person name="de Groot N.N."/>
        </authorList>
    </citation>
    <scope>NUCLEOTIDE SEQUENCE [LARGE SCALE GENOMIC DNA]</scope>
    <source>
        <strain evidence="3 4">CGMCC 1.11030</strain>
    </source>
</reference>
<dbReference type="PANTHER" id="PTHR11895:SF7">
    <property type="entry name" value="GLUTAMYL-TRNA(GLN) AMIDOTRANSFERASE SUBUNIT A, MITOCHONDRIAL"/>
    <property type="match status" value="1"/>
</dbReference>
<proteinExistence type="inferred from homology"/>
<evidence type="ECO:0000313" key="4">
    <source>
        <dbReference type="Proteomes" id="UP000199377"/>
    </source>
</evidence>
<dbReference type="PROSITE" id="PS00571">
    <property type="entry name" value="AMIDASES"/>
    <property type="match status" value="1"/>
</dbReference>
<dbReference type="STRING" id="1114924.SAMN05216258_10757"/>
<feature type="domain" description="Amidase" evidence="2">
    <location>
        <begin position="343"/>
        <end position="441"/>
    </location>
</feature>
<dbReference type="InterPro" id="IPR020556">
    <property type="entry name" value="Amidase_CS"/>
</dbReference>
<dbReference type="SUPFAM" id="SSF75304">
    <property type="entry name" value="Amidase signature (AS) enzymes"/>
    <property type="match status" value="1"/>
</dbReference>
<feature type="domain" description="Amidase" evidence="2">
    <location>
        <begin position="33"/>
        <end position="239"/>
    </location>
</feature>
<protein>
    <submittedName>
        <fullName evidence="3">Amidase</fullName>
    </submittedName>
</protein>
<dbReference type="EMBL" id="FOQH01000007">
    <property type="protein sequence ID" value="SFI47381.1"/>
    <property type="molecule type" value="Genomic_DNA"/>
</dbReference>
<dbReference type="Proteomes" id="UP000199377">
    <property type="component" value="Unassembled WGS sequence"/>
</dbReference>
<dbReference type="InterPro" id="IPR023631">
    <property type="entry name" value="Amidase_dom"/>
</dbReference>
<dbReference type="InterPro" id="IPR036928">
    <property type="entry name" value="AS_sf"/>
</dbReference>
<gene>
    <name evidence="3" type="ORF">SAMN05216258_10757</name>
</gene>
<evidence type="ECO:0000313" key="3">
    <source>
        <dbReference type="EMBL" id="SFI47381.1"/>
    </source>
</evidence>
<accession>A0A1I3IHH8</accession>
<evidence type="ECO:0000256" key="1">
    <source>
        <dbReference type="ARBA" id="ARBA00009199"/>
    </source>
</evidence>
<sequence length="468" mass="46206">MTGPIGGDATLLARAIAEGRLRAAEAMEAALLAAETDPLGALARLAPEQGRAGAARADAILAAGGAAASAPFRGVPFLGKDLGASGRGLAACGGNAALRARTPDPEADDALFARFRAAGLIPFGLTTVPEFGNALTSEPMGAPPARNPWNPDLSPGGSSGGAAAAVASGIVAMAHATDAAGSIRVPAACCGLVGLKPSRGATPMGPGFSNWLDGLVGEGVLARSVRDVAAIFGAISGGAQGPVPDPALHGIPATPRVALAIPPSVSEAAARPAREASQALGGPVTELDPAGWAALSARAAAVADLVLAVSLAEWVGAAGLSDADIAPISAAAARFGRATSAPAFFAATREAASVAHALWRIFDEADVILTPVLADGPPPLGHFDPASTDLDAHHAKMDATAPGVAIANVSGFPALAVPFGMENGLPRSFQMIAPFGTGRALLALAARIEDAAPAIPFPRLAGLPESLR</sequence>
<dbReference type="PANTHER" id="PTHR11895">
    <property type="entry name" value="TRANSAMIDASE"/>
    <property type="match status" value="1"/>
</dbReference>
<comment type="similarity">
    <text evidence="1">Belongs to the amidase family.</text>
</comment>
<dbReference type="AlphaFoldDB" id="A0A1I3IHH8"/>
<dbReference type="GO" id="GO:0003824">
    <property type="term" value="F:catalytic activity"/>
    <property type="evidence" value="ECO:0007669"/>
    <property type="project" value="InterPro"/>
</dbReference>
<name>A0A1I3IHH8_9RHOB</name>
<evidence type="ECO:0000259" key="2">
    <source>
        <dbReference type="Pfam" id="PF01425"/>
    </source>
</evidence>
<dbReference type="InterPro" id="IPR000120">
    <property type="entry name" value="Amidase"/>
</dbReference>
<dbReference type="Gene3D" id="3.90.1300.10">
    <property type="entry name" value="Amidase signature (AS) domain"/>
    <property type="match status" value="1"/>
</dbReference>
<dbReference type="RefSeq" id="WP_218161055.1">
    <property type="nucleotide sequence ID" value="NZ_FOQH01000007.1"/>
</dbReference>